<proteinExistence type="predicted"/>
<dbReference type="Pfam" id="PF00561">
    <property type="entry name" value="Abhydrolase_1"/>
    <property type="match status" value="1"/>
</dbReference>
<dbReference type="EMBL" id="MFKF01000401">
    <property type="protein sequence ID" value="OGG44526.1"/>
    <property type="molecule type" value="Genomic_DNA"/>
</dbReference>
<comment type="caution">
    <text evidence="2">The sequence shown here is derived from an EMBL/GenBank/DDBJ whole genome shotgun (WGS) entry which is preliminary data.</text>
</comment>
<dbReference type="InterPro" id="IPR029058">
    <property type="entry name" value="AB_hydrolase_fold"/>
</dbReference>
<evidence type="ECO:0000313" key="3">
    <source>
        <dbReference type="Proteomes" id="UP000178606"/>
    </source>
</evidence>
<reference evidence="2 3" key="1">
    <citation type="journal article" date="2016" name="Nat. Commun.">
        <title>Thousands of microbial genomes shed light on interconnected biogeochemical processes in an aquifer system.</title>
        <authorList>
            <person name="Anantharaman K."/>
            <person name="Brown C.T."/>
            <person name="Hug L.A."/>
            <person name="Sharon I."/>
            <person name="Castelle C.J."/>
            <person name="Probst A.J."/>
            <person name="Thomas B.C."/>
            <person name="Singh A."/>
            <person name="Wilkins M.J."/>
            <person name="Karaoz U."/>
            <person name="Brodie E.L."/>
            <person name="Williams K.H."/>
            <person name="Hubbard S.S."/>
            <person name="Banfield J.F."/>
        </authorList>
    </citation>
    <scope>NUCLEOTIDE SEQUENCE [LARGE SCALE GENOMIC DNA]</scope>
    <source>
        <strain evidence="3">RIFCSPLOWO2_12_FULL_64_10</strain>
    </source>
</reference>
<name>A0A1F6C5U2_HANXR</name>
<dbReference type="InterPro" id="IPR000073">
    <property type="entry name" value="AB_hydrolase_1"/>
</dbReference>
<dbReference type="Proteomes" id="UP000178606">
    <property type="component" value="Unassembled WGS sequence"/>
</dbReference>
<organism evidence="2 3">
    <name type="scientific">Handelsmanbacteria sp. (strain RIFCSPLOWO2_12_FULL_64_10)</name>
    <dbReference type="NCBI Taxonomy" id="1817868"/>
    <lineage>
        <taxon>Bacteria</taxon>
        <taxon>Candidatus Handelsmaniibacteriota</taxon>
    </lineage>
</organism>
<dbReference type="AlphaFoldDB" id="A0A1F6C5U2"/>
<sequence>MSYLRRGEVSIYYETRGSGFPLLLFPPGGMNATIEAWNGSAFNPMEIFSREYWTITLDQRNAGRSTGPLDRDDPWGSYAEDHLSLMDHLGIDRFHVLGCCIGCPYALKLVEKAPERVVAAVLEQPIGLSDENRGVLKDNLSARWAADLAGRRPELSPTEIDEFRDRMFTLEGNFVYSVTREFVSTCTTPMLVMPGNVGNLDHPNPIGREIAALAQNAEKLEDWRYPSAVVPSTVARIWAFLRAHTPR</sequence>
<dbReference type="PANTHER" id="PTHR43433">
    <property type="entry name" value="HYDROLASE, ALPHA/BETA FOLD FAMILY PROTEIN"/>
    <property type="match status" value="1"/>
</dbReference>
<evidence type="ECO:0000313" key="2">
    <source>
        <dbReference type="EMBL" id="OGG44526.1"/>
    </source>
</evidence>
<dbReference type="GO" id="GO:0016787">
    <property type="term" value="F:hydrolase activity"/>
    <property type="evidence" value="ECO:0007669"/>
    <property type="project" value="UniProtKB-KW"/>
</dbReference>
<gene>
    <name evidence="2" type="ORF">A3F84_07160</name>
</gene>
<dbReference type="InterPro" id="IPR050471">
    <property type="entry name" value="AB_hydrolase"/>
</dbReference>
<accession>A0A1F6C5U2</accession>
<keyword evidence="2" id="KW-0378">Hydrolase</keyword>
<dbReference type="SUPFAM" id="SSF53474">
    <property type="entry name" value="alpha/beta-Hydrolases"/>
    <property type="match status" value="1"/>
</dbReference>
<feature type="domain" description="AB hydrolase-1" evidence="1">
    <location>
        <begin position="22"/>
        <end position="126"/>
    </location>
</feature>
<dbReference type="Gene3D" id="3.40.50.1820">
    <property type="entry name" value="alpha/beta hydrolase"/>
    <property type="match status" value="1"/>
</dbReference>
<protein>
    <submittedName>
        <fullName evidence="2">Alpha/beta hydrolase</fullName>
    </submittedName>
</protein>
<evidence type="ECO:0000259" key="1">
    <source>
        <dbReference type="Pfam" id="PF00561"/>
    </source>
</evidence>
<dbReference type="PANTHER" id="PTHR43433:SF10">
    <property type="entry name" value="AB HYDROLASE-1 DOMAIN-CONTAINING PROTEIN"/>
    <property type="match status" value="1"/>
</dbReference>